<keyword evidence="3 10" id="KW-0813">Transport</keyword>
<evidence type="ECO:0000256" key="9">
    <source>
        <dbReference type="ARBA" id="ARBA00023136"/>
    </source>
</evidence>
<evidence type="ECO:0000256" key="5">
    <source>
        <dbReference type="ARBA" id="ARBA00022519"/>
    </source>
</evidence>
<evidence type="ECO:0000256" key="7">
    <source>
        <dbReference type="ARBA" id="ARBA00022927"/>
    </source>
</evidence>
<dbReference type="EMBL" id="MLAA01000012">
    <property type="protein sequence ID" value="OOF70389.1"/>
    <property type="molecule type" value="Genomic_DNA"/>
</dbReference>
<dbReference type="PROSITE" id="PS52015">
    <property type="entry name" value="TONB_CTD"/>
    <property type="match status" value="1"/>
</dbReference>
<dbReference type="InterPro" id="IPR003538">
    <property type="entry name" value="TonB"/>
</dbReference>
<comment type="similarity">
    <text evidence="2 10">Belongs to the TonB family.</text>
</comment>
<evidence type="ECO:0000256" key="2">
    <source>
        <dbReference type="ARBA" id="ARBA00006555"/>
    </source>
</evidence>
<feature type="transmembrane region" description="Helical" evidence="10">
    <location>
        <begin position="7"/>
        <end position="29"/>
    </location>
</feature>
<dbReference type="Gene3D" id="3.30.1150.10">
    <property type="match status" value="1"/>
</dbReference>
<dbReference type="InterPro" id="IPR051045">
    <property type="entry name" value="TonB-dependent_transducer"/>
</dbReference>
<feature type="domain" description="TonB C-terminal" evidence="12">
    <location>
        <begin position="169"/>
        <end position="258"/>
    </location>
</feature>
<evidence type="ECO:0000256" key="11">
    <source>
        <dbReference type="SAM" id="MobiDB-lite"/>
    </source>
</evidence>
<comment type="function">
    <text evidence="10">Interacts with outer membrane receptor proteins that carry out high-affinity binding and energy dependent uptake into the periplasmic space of specific substrates. It could act to transduce energy from the cytoplasmic membrane to specific energy-requiring processes in the outer membrane, resulting in the release into the periplasm of ligands bound by these outer membrane proteins.</text>
</comment>
<feature type="region of interest" description="Disordered" evidence="11">
    <location>
        <begin position="82"/>
        <end position="120"/>
    </location>
</feature>
<keyword evidence="6 10" id="KW-0812">Transmembrane</keyword>
<name>A0ABX3KYF2_9PAST</name>
<protein>
    <recommendedName>
        <fullName evidence="10">Protein TonB</fullName>
    </recommendedName>
</protein>
<keyword evidence="8 10" id="KW-1133">Transmembrane helix</keyword>
<dbReference type="InterPro" id="IPR037682">
    <property type="entry name" value="TonB_C"/>
</dbReference>
<keyword evidence="14" id="KW-1185">Reference proteome</keyword>
<dbReference type="SUPFAM" id="SSF74653">
    <property type="entry name" value="TolA/TonB C-terminal domain"/>
    <property type="match status" value="1"/>
</dbReference>
<proteinExistence type="inferred from homology"/>
<keyword evidence="10" id="KW-0735">Signal-anchor</keyword>
<keyword evidence="7 10" id="KW-0653">Protein transport</keyword>
<dbReference type="PANTHER" id="PTHR33446:SF2">
    <property type="entry name" value="PROTEIN TONB"/>
    <property type="match status" value="1"/>
</dbReference>
<evidence type="ECO:0000256" key="8">
    <source>
        <dbReference type="ARBA" id="ARBA00022989"/>
    </source>
</evidence>
<dbReference type="PANTHER" id="PTHR33446">
    <property type="entry name" value="PROTEIN TONB-RELATED"/>
    <property type="match status" value="1"/>
</dbReference>
<keyword evidence="9 10" id="KW-0472">Membrane</keyword>
<dbReference type="NCBIfam" id="TIGR01352">
    <property type="entry name" value="tonB_Cterm"/>
    <property type="match status" value="1"/>
</dbReference>
<comment type="caution">
    <text evidence="13">The sequence shown here is derived from an EMBL/GenBank/DDBJ whole genome shotgun (WGS) entry which is preliminary data.</text>
</comment>
<organism evidence="13 14">
    <name type="scientific">Rodentibacter caecimuris</name>
    <dbReference type="NCBI Taxonomy" id="1796644"/>
    <lineage>
        <taxon>Bacteria</taxon>
        <taxon>Pseudomonadati</taxon>
        <taxon>Pseudomonadota</taxon>
        <taxon>Gammaproteobacteria</taxon>
        <taxon>Pasteurellales</taxon>
        <taxon>Pasteurellaceae</taxon>
        <taxon>Rodentibacter</taxon>
    </lineage>
</organism>
<sequence length="258" mass="28611">MQTKRSLVSLLISISIHCAILGAILKIWYLPNNNGQKEIVGEVSTYISMEMLQGMRIEENSPEPEPEVEKIIEQEKQEIVADPTKKQEIVKKEPGKPKQIEPEKPKQKLKPKEKMVKRQENHKPLRQDLVIGDRDINSVAKNNSKALGTGASVSNNAVDNSGNANEIANYRSAIRKEIERHKRYPIRAKMMRKQGIVTVTFNISAEGVLSSIQVIKSSGEESLDQAAIQAVKNARSVGPKPVGMPGDLSIPINFAIGF</sequence>
<reference evidence="13 14" key="1">
    <citation type="submission" date="2016-10" db="EMBL/GenBank/DDBJ databases">
        <title>Rodentibacter gen. nov. and new species.</title>
        <authorList>
            <person name="Christensen H."/>
        </authorList>
    </citation>
    <scope>NUCLEOTIDE SEQUENCE [LARGE SCALE GENOMIC DNA]</scope>
    <source>
        <strain evidence="13 14">1998236014</strain>
    </source>
</reference>
<dbReference type="Proteomes" id="UP000188820">
    <property type="component" value="Unassembled WGS sequence"/>
</dbReference>
<evidence type="ECO:0000259" key="12">
    <source>
        <dbReference type="PROSITE" id="PS52015"/>
    </source>
</evidence>
<gene>
    <name evidence="13" type="ORF">BKG89_04030</name>
</gene>
<comment type="subcellular location">
    <subcellularLocation>
        <location evidence="1 10">Cell inner membrane</location>
        <topology evidence="1 10">Single-pass membrane protein</topology>
        <orientation evidence="1 10">Periplasmic side</orientation>
    </subcellularLocation>
</comment>
<accession>A0ABX3KYF2</accession>
<keyword evidence="4 10" id="KW-1003">Cell membrane</keyword>
<evidence type="ECO:0000313" key="13">
    <source>
        <dbReference type="EMBL" id="OOF70389.1"/>
    </source>
</evidence>
<evidence type="ECO:0000256" key="3">
    <source>
        <dbReference type="ARBA" id="ARBA00022448"/>
    </source>
</evidence>
<keyword evidence="5 10" id="KW-0997">Cell inner membrane</keyword>
<evidence type="ECO:0000256" key="6">
    <source>
        <dbReference type="ARBA" id="ARBA00022692"/>
    </source>
</evidence>
<evidence type="ECO:0000256" key="4">
    <source>
        <dbReference type="ARBA" id="ARBA00022475"/>
    </source>
</evidence>
<dbReference type="Pfam" id="PF03544">
    <property type="entry name" value="TonB_C"/>
    <property type="match status" value="1"/>
</dbReference>
<dbReference type="RefSeq" id="WP_077462907.1">
    <property type="nucleotide sequence ID" value="NZ_MLAA01000012.1"/>
</dbReference>
<evidence type="ECO:0000313" key="14">
    <source>
        <dbReference type="Proteomes" id="UP000188820"/>
    </source>
</evidence>
<dbReference type="PRINTS" id="PR01374">
    <property type="entry name" value="TONBPROTEIN"/>
</dbReference>
<evidence type="ECO:0000256" key="1">
    <source>
        <dbReference type="ARBA" id="ARBA00004383"/>
    </source>
</evidence>
<evidence type="ECO:0000256" key="10">
    <source>
        <dbReference type="RuleBase" id="RU362123"/>
    </source>
</evidence>
<dbReference type="InterPro" id="IPR006260">
    <property type="entry name" value="TonB/TolA_C"/>
</dbReference>